<name>A0A6M5YLC7_9BACT</name>
<protein>
    <submittedName>
        <fullName evidence="1">Uncharacterized protein</fullName>
    </submittedName>
</protein>
<dbReference type="RefSeq" id="WP_171469929.1">
    <property type="nucleotide sequence ID" value="NZ_CP053452.2"/>
</dbReference>
<evidence type="ECO:0000313" key="1">
    <source>
        <dbReference type="EMBL" id="QJW93802.1"/>
    </source>
</evidence>
<dbReference type="AlphaFoldDB" id="A0A6M5YLC7"/>
<organism evidence="1 2">
    <name type="scientific">Frigoriglobus tundricola</name>
    <dbReference type="NCBI Taxonomy" id="2774151"/>
    <lineage>
        <taxon>Bacteria</taxon>
        <taxon>Pseudomonadati</taxon>
        <taxon>Planctomycetota</taxon>
        <taxon>Planctomycetia</taxon>
        <taxon>Gemmatales</taxon>
        <taxon>Gemmataceae</taxon>
        <taxon>Frigoriglobus</taxon>
    </lineage>
</organism>
<evidence type="ECO:0000313" key="2">
    <source>
        <dbReference type="Proteomes" id="UP000503447"/>
    </source>
</evidence>
<accession>A0A6M5YLC7</accession>
<reference evidence="2" key="1">
    <citation type="submission" date="2020-05" db="EMBL/GenBank/DDBJ databases">
        <title>Frigoriglobus tundricola gen. nov., sp. nov., a psychrotolerant cellulolytic planctomycete of the family Gemmataceae with two divergent copies of 16S rRNA gene.</title>
        <authorList>
            <person name="Kulichevskaya I.S."/>
            <person name="Ivanova A.A."/>
            <person name="Naumoff D.G."/>
            <person name="Beletsky A.V."/>
            <person name="Rijpstra W.I.C."/>
            <person name="Sinninghe Damste J.S."/>
            <person name="Mardanov A.V."/>
            <person name="Ravin N.V."/>
            <person name="Dedysh S.N."/>
        </authorList>
    </citation>
    <scope>NUCLEOTIDE SEQUENCE [LARGE SCALE GENOMIC DNA]</scope>
    <source>
        <strain evidence="2">PL17</strain>
    </source>
</reference>
<dbReference type="EMBL" id="CP053452">
    <property type="protein sequence ID" value="QJW93802.1"/>
    <property type="molecule type" value="Genomic_DNA"/>
</dbReference>
<sequence>MYCPHCGRTLVESGGKFFCYPGQACFAGGVAAALRERFPAPRPAAPEFEVGCRPDEWWCPGCGVPLGEGSACSVCGGTIADLRVRLVELAPHRDENGSWAWGHS</sequence>
<dbReference type="Proteomes" id="UP000503447">
    <property type="component" value="Chromosome"/>
</dbReference>
<gene>
    <name evidence="1" type="ORF">FTUN_1313</name>
</gene>
<proteinExistence type="predicted"/>
<keyword evidence="2" id="KW-1185">Reference proteome</keyword>
<dbReference type="KEGG" id="ftj:FTUN_1313"/>